<feature type="transmembrane region" description="Helical" evidence="3">
    <location>
        <begin position="382"/>
        <end position="402"/>
    </location>
</feature>
<name>A0A926DNS0_9FIRM</name>
<feature type="transmembrane region" description="Helical" evidence="3">
    <location>
        <begin position="291"/>
        <end position="310"/>
    </location>
</feature>
<keyword evidence="2 3" id="KW-0472">Membrane</keyword>
<comment type="caution">
    <text evidence="4">The sequence shown here is derived from an EMBL/GenBank/DDBJ whole genome shotgun (WGS) entry which is preliminary data.</text>
</comment>
<dbReference type="Proteomes" id="UP000611762">
    <property type="component" value="Unassembled WGS sequence"/>
</dbReference>
<proteinExistence type="inferred from homology"/>
<dbReference type="GO" id="GO:0009847">
    <property type="term" value="P:spore germination"/>
    <property type="evidence" value="ECO:0007669"/>
    <property type="project" value="InterPro"/>
</dbReference>
<protein>
    <submittedName>
        <fullName evidence="4">Spore germination protein</fullName>
    </submittedName>
</protein>
<evidence type="ECO:0000313" key="5">
    <source>
        <dbReference type="Proteomes" id="UP000611762"/>
    </source>
</evidence>
<dbReference type="PIRSF" id="PIRSF005690">
    <property type="entry name" value="GerBA"/>
    <property type="match status" value="1"/>
</dbReference>
<evidence type="ECO:0000256" key="3">
    <source>
        <dbReference type="SAM" id="Phobius"/>
    </source>
</evidence>
<dbReference type="AlphaFoldDB" id="A0A926DNS0"/>
<dbReference type="InterPro" id="IPR004995">
    <property type="entry name" value="Spore_Ger"/>
</dbReference>
<dbReference type="Pfam" id="PF03323">
    <property type="entry name" value="GerA"/>
    <property type="match status" value="1"/>
</dbReference>
<accession>A0A926DNS0</accession>
<evidence type="ECO:0000256" key="2">
    <source>
        <dbReference type="ARBA" id="ARBA00023136"/>
    </source>
</evidence>
<dbReference type="InterPro" id="IPR050768">
    <property type="entry name" value="UPF0353/GerABKA_families"/>
</dbReference>
<feature type="transmembrane region" description="Helical" evidence="3">
    <location>
        <begin position="409"/>
        <end position="434"/>
    </location>
</feature>
<feature type="transmembrane region" description="Helical" evidence="3">
    <location>
        <begin position="359"/>
        <end position="376"/>
    </location>
</feature>
<sequence length="473" mass="53774">MKLSRNLEENRKMMAKLFPIEKSFDLIERQVVIGGKKAVMYFIDGFVKDGVMGKIMQFFLGLTPDQLENVNTAQDFAARFVSYVEVSTESDVEKITTQYLSGPAILMIDGYEEAILIDARTYPARSTEEPEKEKVLRGSRDGFVETVVFNTALIRRRIRDPKFVAEVVNVGNRSRTDVVIAYIDDIVDKKTLEKIKKRIESIDVRSLTMSQESLAECLIKRKWYNPFPKIRYTERPDIAAANVLEGNIVILVDNDPSAMVLPSSIFDFIQEADDFYYPPVIGGYMRAVRNLIFFSTLVITPLWLLAIQNMDRLPEWLHFLQIAEPNEVPPVVQLLILEVAIDVLKLASVNTPNMLGNSLSIIGALILGDFAIQSGWFVPDTILYMSIVAICSFSQPSVELNYAFKFMRIIILVLSHFFNLTGFIIGVVLSFVLIGTNKTVTGKGYLYPIIPFNAHDFKYKFLRLKIRSTEKMH</sequence>
<gene>
    <name evidence="4" type="ORF">H8698_10130</name>
</gene>
<organism evidence="4 5">
    <name type="scientific">Congzhengia minquanensis</name>
    <dbReference type="NCBI Taxonomy" id="2763657"/>
    <lineage>
        <taxon>Bacteria</taxon>
        <taxon>Bacillati</taxon>
        <taxon>Bacillota</taxon>
        <taxon>Clostridia</taxon>
        <taxon>Eubacteriales</taxon>
        <taxon>Oscillospiraceae</taxon>
        <taxon>Congzhengia</taxon>
    </lineage>
</organism>
<dbReference type="RefSeq" id="WP_249313380.1">
    <property type="nucleotide sequence ID" value="NZ_JACRSU010000003.1"/>
</dbReference>
<dbReference type="PANTHER" id="PTHR22550:SF9">
    <property type="entry name" value="STAGE V SPORULATION PROTEIN AF"/>
    <property type="match status" value="1"/>
</dbReference>
<dbReference type="PANTHER" id="PTHR22550">
    <property type="entry name" value="SPORE GERMINATION PROTEIN"/>
    <property type="match status" value="1"/>
</dbReference>
<dbReference type="GO" id="GO:0016020">
    <property type="term" value="C:membrane"/>
    <property type="evidence" value="ECO:0007669"/>
    <property type="project" value="InterPro"/>
</dbReference>
<keyword evidence="3" id="KW-1133">Transmembrane helix</keyword>
<comment type="similarity">
    <text evidence="1">Belongs to the GerABKA family.</text>
</comment>
<reference evidence="4" key="1">
    <citation type="submission" date="2020-08" db="EMBL/GenBank/DDBJ databases">
        <title>Genome public.</title>
        <authorList>
            <person name="Liu C."/>
            <person name="Sun Q."/>
        </authorList>
    </citation>
    <scope>NUCLEOTIDE SEQUENCE</scope>
    <source>
        <strain evidence="4">H8</strain>
    </source>
</reference>
<keyword evidence="5" id="KW-1185">Reference proteome</keyword>
<evidence type="ECO:0000256" key="1">
    <source>
        <dbReference type="ARBA" id="ARBA00005278"/>
    </source>
</evidence>
<keyword evidence="3" id="KW-0812">Transmembrane</keyword>
<dbReference type="EMBL" id="JACRSU010000003">
    <property type="protein sequence ID" value="MBC8541333.1"/>
    <property type="molecule type" value="Genomic_DNA"/>
</dbReference>
<evidence type="ECO:0000313" key="4">
    <source>
        <dbReference type="EMBL" id="MBC8541333.1"/>
    </source>
</evidence>